<reference evidence="1" key="1">
    <citation type="journal article" date="2020" name="Cell">
        <title>Large-Scale Comparative Analyses of Tick Genomes Elucidate Their Genetic Diversity and Vector Capacities.</title>
        <authorList>
            <consortium name="Tick Genome and Microbiome Consortium (TIGMIC)"/>
            <person name="Jia N."/>
            <person name="Wang J."/>
            <person name="Shi W."/>
            <person name="Du L."/>
            <person name="Sun Y."/>
            <person name="Zhan W."/>
            <person name="Jiang J.F."/>
            <person name="Wang Q."/>
            <person name="Zhang B."/>
            <person name="Ji P."/>
            <person name="Bell-Sakyi L."/>
            <person name="Cui X.M."/>
            <person name="Yuan T.T."/>
            <person name="Jiang B.G."/>
            <person name="Yang W.F."/>
            <person name="Lam T.T."/>
            <person name="Chang Q.C."/>
            <person name="Ding S.J."/>
            <person name="Wang X.J."/>
            <person name="Zhu J.G."/>
            <person name="Ruan X.D."/>
            <person name="Zhao L."/>
            <person name="Wei J.T."/>
            <person name="Ye R.Z."/>
            <person name="Que T.C."/>
            <person name="Du C.H."/>
            <person name="Zhou Y.H."/>
            <person name="Cheng J.X."/>
            <person name="Dai P.F."/>
            <person name="Guo W.B."/>
            <person name="Han X.H."/>
            <person name="Huang E.J."/>
            <person name="Li L.F."/>
            <person name="Wei W."/>
            <person name="Gao Y.C."/>
            <person name="Liu J.Z."/>
            <person name="Shao H.Z."/>
            <person name="Wang X."/>
            <person name="Wang C.C."/>
            <person name="Yang T.C."/>
            <person name="Huo Q.B."/>
            <person name="Li W."/>
            <person name="Chen H.Y."/>
            <person name="Chen S.E."/>
            <person name="Zhou L.G."/>
            <person name="Ni X.B."/>
            <person name="Tian J.H."/>
            <person name="Sheng Y."/>
            <person name="Liu T."/>
            <person name="Pan Y.S."/>
            <person name="Xia L.Y."/>
            <person name="Li J."/>
            <person name="Zhao F."/>
            <person name="Cao W.C."/>
        </authorList>
    </citation>
    <scope>NUCLEOTIDE SEQUENCE</scope>
    <source>
        <strain evidence="1">Rmic-2018</strain>
    </source>
</reference>
<keyword evidence="2" id="KW-1185">Reference proteome</keyword>
<proteinExistence type="predicted"/>
<accession>A0A9J6EC79</accession>
<evidence type="ECO:0000313" key="1">
    <source>
        <dbReference type="EMBL" id="KAH8031677.1"/>
    </source>
</evidence>
<dbReference type="Proteomes" id="UP000821866">
    <property type="component" value="Chromosome 3"/>
</dbReference>
<dbReference type="VEuPathDB" id="VectorBase:LOC119164464"/>
<comment type="caution">
    <text evidence="1">The sequence shown here is derived from an EMBL/GenBank/DDBJ whole genome shotgun (WGS) entry which is preliminary data.</text>
</comment>
<organism evidence="1 2">
    <name type="scientific">Rhipicephalus microplus</name>
    <name type="common">Cattle tick</name>
    <name type="synonym">Boophilus microplus</name>
    <dbReference type="NCBI Taxonomy" id="6941"/>
    <lineage>
        <taxon>Eukaryota</taxon>
        <taxon>Metazoa</taxon>
        <taxon>Ecdysozoa</taxon>
        <taxon>Arthropoda</taxon>
        <taxon>Chelicerata</taxon>
        <taxon>Arachnida</taxon>
        <taxon>Acari</taxon>
        <taxon>Parasitiformes</taxon>
        <taxon>Ixodida</taxon>
        <taxon>Ixodoidea</taxon>
        <taxon>Ixodidae</taxon>
        <taxon>Rhipicephalinae</taxon>
        <taxon>Rhipicephalus</taxon>
        <taxon>Boophilus</taxon>
    </lineage>
</organism>
<gene>
    <name evidence="1" type="ORF">HPB51_019806</name>
</gene>
<evidence type="ECO:0000313" key="2">
    <source>
        <dbReference type="Proteomes" id="UP000821866"/>
    </source>
</evidence>
<dbReference type="AlphaFoldDB" id="A0A9J6EC79"/>
<reference evidence="1" key="2">
    <citation type="submission" date="2021-09" db="EMBL/GenBank/DDBJ databases">
        <authorList>
            <person name="Jia N."/>
            <person name="Wang J."/>
            <person name="Shi W."/>
            <person name="Du L."/>
            <person name="Sun Y."/>
            <person name="Zhan W."/>
            <person name="Jiang J."/>
            <person name="Wang Q."/>
            <person name="Zhang B."/>
            <person name="Ji P."/>
            <person name="Sakyi L.B."/>
            <person name="Cui X."/>
            <person name="Yuan T."/>
            <person name="Jiang B."/>
            <person name="Yang W."/>
            <person name="Lam T.T.-Y."/>
            <person name="Chang Q."/>
            <person name="Ding S."/>
            <person name="Wang X."/>
            <person name="Zhu J."/>
            <person name="Ruan X."/>
            <person name="Zhao L."/>
            <person name="Wei J."/>
            <person name="Que T."/>
            <person name="Du C."/>
            <person name="Cheng J."/>
            <person name="Dai P."/>
            <person name="Han X."/>
            <person name="Huang E."/>
            <person name="Gao Y."/>
            <person name="Liu J."/>
            <person name="Shao H."/>
            <person name="Ye R."/>
            <person name="Li L."/>
            <person name="Wei W."/>
            <person name="Wang X."/>
            <person name="Wang C."/>
            <person name="Huo Q."/>
            <person name="Li W."/>
            <person name="Guo W."/>
            <person name="Chen H."/>
            <person name="Chen S."/>
            <person name="Zhou L."/>
            <person name="Zhou L."/>
            <person name="Ni X."/>
            <person name="Tian J."/>
            <person name="Zhou Y."/>
            <person name="Sheng Y."/>
            <person name="Liu T."/>
            <person name="Pan Y."/>
            <person name="Xia L."/>
            <person name="Li J."/>
            <person name="Zhao F."/>
            <person name="Cao W."/>
        </authorList>
    </citation>
    <scope>NUCLEOTIDE SEQUENCE</scope>
    <source>
        <strain evidence="1">Rmic-2018</strain>
        <tissue evidence="1">Larvae</tissue>
    </source>
</reference>
<sequence length="75" mass="8604">MQWERNVMEKQEQNGEVIDLSCRVCGIVLFEHVGYKLEHLETEAHRKKKMQVAGGQRLVTNNALNPQLGAEPCNR</sequence>
<name>A0A9J6EC79_RHIMP</name>
<protein>
    <submittedName>
        <fullName evidence="1">Uncharacterized protein</fullName>
    </submittedName>
</protein>
<dbReference type="EMBL" id="JABSTU010000005">
    <property type="protein sequence ID" value="KAH8031677.1"/>
    <property type="molecule type" value="Genomic_DNA"/>
</dbReference>